<accession>A0A1U7I2E6</accession>
<reference evidence="1 2" key="1">
    <citation type="submission" date="2016-11" db="EMBL/GenBank/DDBJ databases">
        <title>Draft Genome Sequences of Nine Cyanobacterial Strains from Diverse Habitats.</title>
        <authorList>
            <person name="Zhu T."/>
            <person name="Hou S."/>
            <person name="Lu X."/>
            <person name="Hess W.R."/>
        </authorList>
    </citation>
    <scope>NUCLEOTIDE SEQUENCE [LARGE SCALE GENOMIC DNA]</scope>
    <source>
        <strain evidence="1 2">IAM M-71</strain>
    </source>
</reference>
<name>A0A1U7I2E6_9CYAN</name>
<evidence type="ECO:0000313" key="1">
    <source>
        <dbReference type="EMBL" id="OKH30189.1"/>
    </source>
</evidence>
<organism evidence="1 2">
    <name type="scientific">[Phormidium ambiguum] IAM M-71</name>
    <dbReference type="NCBI Taxonomy" id="454136"/>
    <lineage>
        <taxon>Bacteria</taxon>
        <taxon>Bacillati</taxon>
        <taxon>Cyanobacteriota</taxon>
        <taxon>Cyanophyceae</taxon>
        <taxon>Oscillatoriophycideae</taxon>
        <taxon>Aerosakkonematales</taxon>
        <taxon>Aerosakkonemataceae</taxon>
        <taxon>Floridanema</taxon>
    </lineage>
</organism>
<sequence>MKQPNKSRLKIQKLKRLASLAKKKALRKKITRRALKLMRDRPWRFIADRAPKASIDGLMRAIELKERSVV</sequence>
<comment type="caution">
    <text evidence="1">The sequence shown here is derived from an EMBL/GenBank/DDBJ whole genome shotgun (WGS) entry which is preliminary data.</text>
</comment>
<dbReference type="RefSeq" id="WP_073597431.1">
    <property type="nucleotide sequence ID" value="NZ_MRCE01000070.1"/>
</dbReference>
<dbReference type="Proteomes" id="UP000185860">
    <property type="component" value="Unassembled WGS sequence"/>
</dbReference>
<gene>
    <name evidence="1" type="ORF">NIES2119_31460</name>
</gene>
<proteinExistence type="predicted"/>
<dbReference type="AlphaFoldDB" id="A0A1U7I2E6"/>
<dbReference type="EMBL" id="MRCE01000070">
    <property type="protein sequence ID" value="OKH30189.1"/>
    <property type="molecule type" value="Genomic_DNA"/>
</dbReference>
<evidence type="ECO:0000313" key="2">
    <source>
        <dbReference type="Proteomes" id="UP000185860"/>
    </source>
</evidence>
<protein>
    <submittedName>
        <fullName evidence="1">Uncharacterized protein</fullName>
    </submittedName>
</protein>